<keyword evidence="3" id="KW-0820">tRNA-binding</keyword>
<dbReference type="GO" id="GO:0005524">
    <property type="term" value="F:ATP binding"/>
    <property type="evidence" value="ECO:0007669"/>
    <property type="project" value="UniProtKB-KW"/>
</dbReference>
<protein>
    <recommendedName>
        <fullName evidence="2">alanine--tRNA ligase</fullName>
        <ecNumber evidence="2">6.1.1.7</ecNumber>
    </recommendedName>
</protein>
<organism evidence="11">
    <name type="scientific">Trichophyton rubrum CBS 288.86</name>
    <dbReference type="NCBI Taxonomy" id="1215330"/>
    <lineage>
        <taxon>Eukaryota</taxon>
        <taxon>Fungi</taxon>
        <taxon>Dikarya</taxon>
        <taxon>Ascomycota</taxon>
        <taxon>Pezizomycotina</taxon>
        <taxon>Eurotiomycetes</taxon>
        <taxon>Eurotiomycetidae</taxon>
        <taxon>Onygenales</taxon>
        <taxon>Arthrodermataceae</taxon>
        <taxon>Trichophyton</taxon>
    </lineage>
</organism>
<dbReference type="InterPro" id="IPR050058">
    <property type="entry name" value="Ala-tRNA_ligase"/>
</dbReference>
<accession>A0A022VV96</accession>
<evidence type="ECO:0000256" key="4">
    <source>
        <dbReference type="ARBA" id="ARBA00022598"/>
    </source>
</evidence>
<feature type="domain" description="Alanyl-transfer RNA synthetases family profile" evidence="10">
    <location>
        <begin position="18"/>
        <end position="130"/>
    </location>
</feature>
<keyword evidence="9 11" id="KW-0030">Aminoacyl-tRNA synthetase</keyword>
<dbReference type="InterPro" id="IPR045864">
    <property type="entry name" value="aa-tRNA-synth_II/BPL/LPL"/>
</dbReference>
<dbReference type="Pfam" id="PF01411">
    <property type="entry name" value="tRNA-synt_2c"/>
    <property type="match status" value="1"/>
</dbReference>
<evidence type="ECO:0000256" key="8">
    <source>
        <dbReference type="ARBA" id="ARBA00022917"/>
    </source>
</evidence>
<dbReference type="GO" id="GO:0000049">
    <property type="term" value="F:tRNA binding"/>
    <property type="evidence" value="ECO:0007669"/>
    <property type="project" value="UniProtKB-KW"/>
</dbReference>
<dbReference type="EC" id="6.1.1.7" evidence="2"/>
<keyword evidence="5" id="KW-0547">Nucleotide-binding</keyword>
<dbReference type="SUPFAM" id="SSF55681">
    <property type="entry name" value="Class II aaRS and biotin synthetases"/>
    <property type="match status" value="1"/>
</dbReference>
<keyword evidence="7" id="KW-0694">RNA-binding</keyword>
<evidence type="ECO:0000256" key="3">
    <source>
        <dbReference type="ARBA" id="ARBA00022555"/>
    </source>
</evidence>
<evidence type="ECO:0000256" key="2">
    <source>
        <dbReference type="ARBA" id="ARBA00013168"/>
    </source>
</evidence>
<dbReference type="GO" id="GO:0006419">
    <property type="term" value="P:alanyl-tRNA aminoacylation"/>
    <property type="evidence" value="ECO:0007669"/>
    <property type="project" value="InterPro"/>
</dbReference>
<reference evidence="11" key="1">
    <citation type="submission" date="2014-02" db="EMBL/GenBank/DDBJ databases">
        <title>The Genome Sequence of Trichophyton rubrum (morphotype fischeri) CBS 288.86.</title>
        <authorList>
            <consortium name="The Broad Institute Genomics Platform"/>
            <person name="Cuomo C.A."/>
            <person name="White T.C."/>
            <person name="Graser Y."/>
            <person name="Martinez-Rossi N."/>
            <person name="Heitman J."/>
            <person name="Young S.K."/>
            <person name="Zeng Q."/>
            <person name="Gargeya S."/>
            <person name="Abouelleil A."/>
            <person name="Alvarado L."/>
            <person name="Chapman S.B."/>
            <person name="Gainer-Dewar J."/>
            <person name="Goldberg J."/>
            <person name="Griggs A."/>
            <person name="Gujja S."/>
            <person name="Hansen M."/>
            <person name="Howarth C."/>
            <person name="Imamovic A."/>
            <person name="Larimer J."/>
            <person name="Martinez D."/>
            <person name="Murphy C."/>
            <person name="Pearson M.D."/>
            <person name="Persinoti G."/>
            <person name="Poon T."/>
            <person name="Priest M."/>
            <person name="Roberts A.D."/>
            <person name="Saif S."/>
            <person name="Shea T.D."/>
            <person name="Sykes S.N."/>
            <person name="Wortman J."/>
            <person name="Nusbaum C."/>
            <person name="Birren B."/>
        </authorList>
    </citation>
    <scope>NUCLEOTIDE SEQUENCE [LARGE SCALE GENOMIC DNA]</scope>
    <source>
        <strain evidence="11">CBS 288.86</strain>
    </source>
</reference>
<evidence type="ECO:0000256" key="7">
    <source>
        <dbReference type="ARBA" id="ARBA00022884"/>
    </source>
</evidence>
<evidence type="ECO:0000256" key="5">
    <source>
        <dbReference type="ARBA" id="ARBA00022741"/>
    </source>
</evidence>
<keyword evidence="4" id="KW-0436">Ligase</keyword>
<dbReference type="PROSITE" id="PS50860">
    <property type="entry name" value="AA_TRNA_LIGASE_II_ALA"/>
    <property type="match status" value="1"/>
</dbReference>
<evidence type="ECO:0000256" key="9">
    <source>
        <dbReference type="ARBA" id="ARBA00023146"/>
    </source>
</evidence>
<gene>
    <name evidence="11" type="ORF">H103_06542</name>
</gene>
<dbReference type="HOGENOM" id="CLU_1939630_0_0_1"/>
<dbReference type="GO" id="GO:0004813">
    <property type="term" value="F:alanine-tRNA ligase activity"/>
    <property type="evidence" value="ECO:0007669"/>
    <property type="project" value="UniProtKB-EC"/>
</dbReference>
<dbReference type="GO" id="GO:0005739">
    <property type="term" value="C:mitochondrion"/>
    <property type="evidence" value="ECO:0007669"/>
    <property type="project" value="TreeGrafter"/>
</dbReference>
<dbReference type="InterPro" id="IPR018164">
    <property type="entry name" value="Ala-tRNA-synth_IIc_N"/>
</dbReference>
<dbReference type="AlphaFoldDB" id="A0A022VV96"/>
<name>A0A022VV96_TRIRU</name>
<dbReference type="GO" id="GO:0002161">
    <property type="term" value="F:aminoacyl-tRNA deacylase activity"/>
    <property type="evidence" value="ECO:0007669"/>
    <property type="project" value="TreeGrafter"/>
</dbReference>
<dbReference type="Proteomes" id="UP000023758">
    <property type="component" value="Unassembled WGS sequence"/>
</dbReference>
<dbReference type="EMBL" id="KK207893">
    <property type="protein sequence ID" value="EZF50010.1"/>
    <property type="molecule type" value="Genomic_DNA"/>
</dbReference>
<evidence type="ECO:0000259" key="10">
    <source>
        <dbReference type="PROSITE" id="PS50860"/>
    </source>
</evidence>
<dbReference type="PANTHER" id="PTHR11777:SF9">
    <property type="entry name" value="ALANINE--TRNA LIGASE, CYTOPLASMIC"/>
    <property type="match status" value="1"/>
</dbReference>
<proteinExistence type="inferred from homology"/>
<evidence type="ECO:0000313" key="11">
    <source>
        <dbReference type="EMBL" id="EZF50010.1"/>
    </source>
</evidence>
<evidence type="ECO:0000256" key="6">
    <source>
        <dbReference type="ARBA" id="ARBA00022840"/>
    </source>
</evidence>
<keyword evidence="6" id="KW-0067">ATP-binding</keyword>
<sequence length="130" mass="14107">MAASTSSQPPAGQQTVEWPALRVRDTFLDYFEKNGHTFVPSSSVVPLSDPTLLFANAGMNQYKSIFLGTVDPNSDFAQLKRAHNSQKCIRAGGKHNDLDDVGKDSYHHVSAPIAAADGLKLTRSPGIDFF</sequence>
<evidence type="ECO:0000256" key="1">
    <source>
        <dbReference type="ARBA" id="ARBA00008226"/>
    </source>
</evidence>
<keyword evidence="8" id="KW-0648">Protein biosynthesis</keyword>
<dbReference type="Gene3D" id="3.30.930.10">
    <property type="entry name" value="Bira Bifunctional Protein, Domain 2"/>
    <property type="match status" value="1"/>
</dbReference>
<dbReference type="InterPro" id="IPR018165">
    <property type="entry name" value="Ala-tRNA-synth_IIc_core"/>
</dbReference>
<comment type="similarity">
    <text evidence="1">Belongs to the class-II aminoacyl-tRNA synthetase family.</text>
</comment>
<dbReference type="PANTHER" id="PTHR11777">
    <property type="entry name" value="ALANYL-TRNA SYNTHETASE"/>
    <property type="match status" value="1"/>
</dbReference>